<keyword evidence="2" id="KW-1185">Reference proteome</keyword>
<accession>A0ACC1M8H5</accession>
<reference evidence="1" key="1">
    <citation type="submission" date="2022-07" db="EMBL/GenBank/DDBJ databases">
        <title>Phylogenomic reconstructions and comparative analyses of Kickxellomycotina fungi.</title>
        <authorList>
            <person name="Reynolds N.K."/>
            <person name="Stajich J.E."/>
            <person name="Barry K."/>
            <person name="Grigoriev I.V."/>
            <person name="Crous P."/>
            <person name="Smith M.E."/>
        </authorList>
    </citation>
    <scope>NUCLEOTIDE SEQUENCE</scope>
    <source>
        <strain evidence="1">CBS 190363</strain>
    </source>
</reference>
<gene>
    <name evidence="1" type="ORF">IWW38_000633</name>
</gene>
<proteinExistence type="predicted"/>
<evidence type="ECO:0000313" key="1">
    <source>
        <dbReference type="EMBL" id="KAJ2900213.1"/>
    </source>
</evidence>
<name>A0ACC1M8H5_9FUNG</name>
<comment type="caution">
    <text evidence="1">The sequence shown here is derived from an EMBL/GenBank/DDBJ whole genome shotgun (WGS) entry which is preliminary data.</text>
</comment>
<evidence type="ECO:0000313" key="2">
    <source>
        <dbReference type="Proteomes" id="UP001139981"/>
    </source>
</evidence>
<sequence length="250" mass="27606">MSETSLPADILTCYIVRHGERIDHIDDTWTMTSLTPYDPPLTDDGWTQAQHAGSTIRDYEADTDPCTTEYIMLVSPFLRCLQTGEGIIRGFNSKTGAPRKWRVAVEPGLSEVINESYFGSAQNVPIGIVAERQNELRERGSMVADNVVYDDGYQAVWEELPEYPEDFQTMLARFGSVLQQVASRYANSGKNVVVVLVTHGAGVAALRWATTRKLEPANDVPYCALIRATTSSQTAPATIKWTVNNGTANL</sequence>
<dbReference type="Proteomes" id="UP001139981">
    <property type="component" value="Unassembled WGS sequence"/>
</dbReference>
<organism evidence="1 2">
    <name type="scientific">Coemansia aciculifera</name>
    <dbReference type="NCBI Taxonomy" id="417176"/>
    <lineage>
        <taxon>Eukaryota</taxon>
        <taxon>Fungi</taxon>
        <taxon>Fungi incertae sedis</taxon>
        <taxon>Zoopagomycota</taxon>
        <taxon>Kickxellomycotina</taxon>
        <taxon>Kickxellomycetes</taxon>
        <taxon>Kickxellales</taxon>
        <taxon>Kickxellaceae</taxon>
        <taxon>Coemansia</taxon>
    </lineage>
</organism>
<dbReference type="EMBL" id="JANBVB010000009">
    <property type="protein sequence ID" value="KAJ2900213.1"/>
    <property type="molecule type" value="Genomic_DNA"/>
</dbReference>
<protein>
    <submittedName>
        <fullName evidence="1">Uncharacterized protein</fullName>
    </submittedName>
</protein>